<dbReference type="Proteomes" id="UP000001542">
    <property type="component" value="Unassembled WGS sequence"/>
</dbReference>
<protein>
    <submittedName>
        <fullName evidence="2">Uncharacterized protein</fullName>
    </submittedName>
</protein>
<sequence>MRKATVGRARKLVRTTVISAFVLYNVYGIVTYLDLFDRIRGSSLEYYYPGNIFTKVTLIGLIFMLVVSVPLIL</sequence>
<keyword evidence="1" id="KW-1133">Transmembrane helix</keyword>
<reference evidence="2" key="2">
    <citation type="journal article" date="2007" name="Science">
        <title>Draft genome sequence of the sexually transmitted pathogen Trichomonas vaginalis.</title>
        <authorList>
            <person name="Carlton J.M."/>
            <person name="Hirt R.P."/>
            <person name="Silva J.C."/>
            <person name="Delcher A.L."/>
            <person name="Schatz M."/>
            <person name="Zhao Q."/>
            <person name="Wortman J.R."/>
            <person name="Bidwell S.L."/>
            <person name="Alsmark U.C.M."/>
            <person name="Besteiro S."/>
            <person name="Sicheritz-Ponten T."/>
            <person name="Noel C.J."/>
            <person name="Dacks J.B."/>
            <person name="Foster P.G."/>
            <person name="Simillion C."/>
            <person name="Van de Peer Y."/>
            <person name="Miranda-Saavedra D."/>
            <person name="Barton G.J."/>
            <person name="Westrop G.D."/>
            <person name="Mueller S."/>
            <person name="Dessi D."/>
            <person name="Fiori P.L."/>
            <person name="Ren Q."/>
            <person name="Paulsen I."/>
            <person name="Zhang H."/>
            <person name="Bastida-Corcuera F.D."/>
            <person name="Simoes-Barbosa A."/>
            <person name="Brown M.T."/>
            <person name="Hayes R.D."/>
            <person name="Mukherjee M."/>
            <person name="Okumura C.Y."/>
            <person name="Schneider R."/>
            <person name="Smith A.J."/>
            <person name="Vanacova S."/>
            <person name="Villalvazo M."/>
            <person name="Haas B.J."/>
            <person name="Pertea M."/>
            <person name="Feldblyum T.V."/>
            <person name="Utterback T.R."/>
            <person name="Shu C.L."/>
            <person name="Osoegawa K."/>
            <person name="de Jong P.J."/>
            <person name="Hrdy I."/>
            <person name="Horvathova L."/>
            <person name="Zubacova Z."/>
            <person name="Dolezal P."/>
            <person name="Malik S.B."/>
            <person name="Logsdon J.M. Jr."/>
            <person name="Henze K."/>
            <person name="Gupta A."/>
            <person name="Wang C.C."/>
            <person name="Dunne R.L."/>
            <person name="Upcroft J.A."/>
            <person name="Upcroft P."/>
            <person name="White O."/>
            <person name="Salzberg S.L."/>
            <person name="Tang P."/>
            <person name="Chiu C.-H."/>
            <person name="Lee Y.-S."/>
            <person name="Embley T.M."/>
            <person name="Coombs G.H."/>
            <person name="Mottram J.C."/>
            <person name="Tachezy J."/>
            <person name="Fraser-Liggett C.M."/>
            <person name="Johnson P.J."/>
        </authorList>
    </citation>
    <scope>NUCLEOTIDE SEQUENCE [LARGE SCALE GENOMIC DNA]</scope>
    <source>
        <strain evidence="2">G3</strain>
    </source>
</reference>
<dbReference type="OrthoDB" id="655540at2759"/>
<evidence type="ECO:0000313" key="2">
    <source>
        <dbReference type="EMBL" id="EAX84469.1"/>
    </source>
</evidence>
<dbReference type="InParanoid" id="A2GEE9"/>
<dbReference type="AlphaFoldDB" id="A2GEE9"/>
<dbReference type="VEuPathDB" id="TrichDB:TVAGG3_0784510"/>
<keyword evidence="3" id="KW-1185">Reference proteome</keyword>
<proteinExistence type="predicted"/>
<keyword evidence="1" id="KW-0472">Membrane</keyword>
<name>A2GEE9_TRIV3</name>
<dbReference type="EMBL" id="DS115340">
    <property type="protein sequence ID" value="EAX84469.1"/>
    <property type="molecule type" value="Genomic_DNA"/>
</dbReference>
<gene>
    <name evidence="2" type="ORF">TVAG_159210</name>
</gene>
<feature type="transmembrane region" description="Helical" evidence="1">
    <location>
        <begin position="12"/>
        <end position="32"/>
    </location>
</feature>
<accession>A2GEE9</accession>
<reference evidence="2" key="1">
    <citation type="submission" date="2006-10" db="EMBL/GenBank/DDBJ databases">
        <authorList>
            <person name="Amadeo P."/>
            <person name="Zhao Q."/>
            <person name="Wortman J."/>
            <person name="Fraser-Liggett C."/>
            <person name="Carlton J."/>
        </authorList>
    </citation>
    <scope>NUCLEOTIDE SEQUENCE</scope>
    <source>
        <strain evidence="2">G3</strain>
    </source>
</reference>
<evidence type="ECO:0000313" key="3">
    <source>
        <dbReference type="Proteomes" id="UP000001542"/>
    </source>
</evidence>
<keyword evidence="1" id="KW-0812">Transmembrane</keyword>
<organism evidence="2 3">
    <name type="scientific">Trichomonas vaginalis (strain ATCC PRA-98 / G3)</name>
    <dbReference type="NCBI Taxonomy" id="412133"/>
    <lineage>
        <taxon>Eukaryota</taxon>
        <taxon>Metamonada</taxon>
        <taxon>Parabasalia</taxon>
        <taxon>Trichomonadida</taxon>
        <taxon>Trichomonadidae</taxon>
        <taxon>Trichomonas</taxon>
    </lineage>
</organism>
<dbReference type="VEuPathDB" id="TrichDB:TVAG_159210"/>
<feature type="transmembrane region" description="Helical" evidence="1">
    <location>
        <begin position="52"/>
        <end position="72"/>
    </location>
</feature>
<evidence type="ECO:0000256" key="1">
    <source>
        <dbReference type="SAM" id="Phobius"/>
    </source>
</evidence>